<keyword evidence="7" id="KW-0931">ER-Golgi transport</keyword>
<keyword evidence="5" id="KW-0813">Transport</keyword>
<feature type="compositionally biased region" description="Polar residues" evidence="11">
    <location>
        <begin position="554"/>
        <end position="647"/>
    </location>
</feature>
<evidence type="ECO:0000256" key="6">
    <source>
        <dbReference type="ARBA" id="ARBA00022824"/>
    </source>
</evidence>
<accession>A0A8H7SKW8</accession>
<evidence type="ECO:0000256" key="2">
    <source>
        <dbReference type="ARBA" id="ARBA00005927"/>
    </source>
</evidence>
<proteinExistence type="inferred from homology"/>
<feature type="compositionally biased region" description="Polar residues" evidence="11">
    <location>
        <begin position="704"/>
        <end position="722"/>
    </location>
</feature>
<feature type="compositionally biased region" description="Basic and acidic residues" evidence="11">
    <location>
        <begin position="1497"/>
        <end position="1514"/>
    </location>
</feature>
<feature type="compositionally biased region" description="Basic and acidic residues" evidence="11">
    <location>
        <begin position="37"/>
        <end position="48"/>
    </location>
</feature>
<dbReference type="Proteomes" id="UP000613177">
    <property type="component" value="Unassembled WGS sequence"/>
</dbReference>
<feature type="region of interest" description="Disordered" evidence="11">
    <location>
        <begin position="1404"/>
        <end position="1439"/>
    </location>
</feature>
<dbReference type="GO" id="GO:0016192">
    <property type="term" value="P:vesicle-mediated transport"/>
    <property type="evidence" value="ECO:0007669"/>
    <property type="project" value="UniProtKB-KW"/>
</dbReference>
<sequence>MTSHKEEPNPSILFGDSAGDDPFSQMLQQTSTSEVPKQVDEKKVDSEKKTLADASGLFGSSTDNGNNNDLFFSQPVQAPLTSNASGASFFEQPVQANSGSFFDGAGQQAVNTQPGTANNSQQQATSLTQAFDPNTYSNYDYSQQPEQNNNNTTIATGNYDQQQQQVEYDPNQWIQFDPNLHYYYDEQGQVHYYDPNTNQEYDMSQYTYDEQGQTYDYQYDPQYAEYYAQQGYDPATYAAVSTEPTTAAAATYDAGVATEQTYDQTSYDPNAYAPVTEQTNGQDYYNPQSHAPVNNAVAEVPAQIQSEQTIDTQHYSSQQYEFQQNYAPADTTATISQPQDYNYQGYEATDLQYAPTTDNGFTAANQDYSQSDFFAEDLQQQQPVCTNNFDAPPMAPPKGKSVLPPPPADDKQDILPPPPKNATPPKQSVVNPPQEQQEEAVVPSGISAKMESYDAATTATAEDTKEQDDLNDLDDLIFGGSKKDDCDQQASDELDLLISGSSLDSSKGKTDAKEPVYNNPNQYDEAEETSLIKLEDTAVVLAEPEQQVPENDAKATSYQPQATESKQDQTDSQEAYSYEPQQQSEQTVDYSSYEPQQKQSEQTVDYSSYEPQQQHDQALNPSYEPQQQNEQTVDYSSYLPQQQQTEQAVDYSGYHPQQQQNDQTVNYSSYEPQQQQNDQTVDYSSYLPQQQQQTDQAVDYSGYLPNQQTVGYSSYEPQQATDYTPEATKQPEASVDYSAYRSQATEDASHSMYQPQQQVDEKPRHTERTIHSSYAPPQDAKPSQASEAMPNQALPPPPKRSVISPPSQRSMLDTPSSPLQRNMVATPPPRSVVSPPPRRNMISPSSAASAMHSFSQQRSNSITEPDRKQNGSPFAGYYSQHIERSATVPPPMTERIASPRPMLTACPDPECEGENKAKAKFCCECGRPLAGISRSTTPSASLSPGVFSTHDAFSPVVPVTSVLDQKKENMMTSLKRFIEYSVIVQSENQDKQKLALEYIESRVPEFEESKALLWNIVKLMIQYQDHTLGDGGELDKSITKLLCTQSNEQTHLSLDKLEEFLIQGDRDGACQFAAENDMWAHALIISQSQDSEAFKRVMAQFIDRELFSTGDDELKVQVPGDKKSLRMLYSVFSGAGADAVMELARNSVDEHPTVCTKESLQDWKKALGLVLRNRSSNDLESIKALGDQLKKTDSLQDAYICYMLSPDTFKSLESQIIAAEGVDMYMNLDALYLTELYEFGLSKNIILNQYKLILAWWLSQFGFTHESQVYRDMIAKHISSDELQQLKKIGEICNTSTNSDVTSLLNKESFDMLIGSIEENVSVNQTVPIYQGTSSFDSNGITHAGKEAHDTLQGENYNYGYNYGGGYTESADNNKATAVATTTPFGIQSPFQNNAPHVQPISSPFAVGGGGGNGGVRSPFQHTGTYVPTAETTDTVEPYQLETPAVTSYQPDAYAPASQTDAQTTVLDDDEDDLGFGNSKPKPVKQTTKADGDDDTTAEKPNEVSSNNEEKKETKGGWGLFSLFGRKEKASTAEEKKAVRANLGEQSSFYYDEKEKRWVNKLNDSKPVAAATPPPPKAATPQPAMGSPTKSRWWCKKANAFSLR</sequence>
<evidence type="ECO:0000256" key="4">
    <source>
        <dbReference type="ARBA" id="ARBA00021659"/>
    </source>
</evidence>
<dbReference type="PANTHER" id="PTHR13402">
    <property type="entry name" value="RGPR-RELATED"/>
    <property type="match status" value="1"/>
</dbReference>
<dbReference type="CDD" id="cd09233">
    <property type="entry name" value="ACE1-Sec16-like"/>
    <property type="match status" value="1"/>
</dbReference>
<evidence type="ECO:0000256" key="11">
    <source>
        <dbReference type="SAM" id="MobiDB-lite"/>
    </source>
</evidence>
<dbReference type="PANTHER" id="PTHR13402:SF6">
    <property type="entry name" value="SECRETORY 16, ISOFORM I"/>
    <property type="match status" value="1"/>
</dbReference>
<dbReference type="GO" id="GO:0007030">
    <property type="term" value="P:Golgi organization"/>
    <property type="evidence" value="ECO:0007669"/>
    <property type="project" value="TreeGrafter"/>
</dbReference>
<protein>
    <recommendedName>
        <fullName evidence="4">COPII coat assembly protein SEC16</fullName>
    </recommendedName>
    <alternativeName>
        <fullName evidence="3">COPII coat assembly protein sec16</fullName>
    </alternativeName>
    <alternativeName>
        <fullName evidence="9 10">protein transport protein SEC16</fullName>
    </alternativeName>
</protein>
<feature type="compositionally biased region" description="Polar residues" evidence="11">
    <location>
        <begin position="740"/>
        <end position="758"/>
    </location>
</feature>
<feature type="compositionally biased region" description="Polar residues" evidence="11">
    <location>
        <begin position="1420"/>
        <end position="1435"/>
    </location>
</feature>
<evidence type="ECO:0000256" key="7">
    <source>
        <dbReference type="ARBA" id="ARBA00022892"/>
    </source>
</evidence>
<evidence type="ECO:0000256" key="9">
    <source>
        <dbReference type="ARBA" id="ARBA00030650"/>
    </source>
</evidence>
<feature type="compositionally biased region" description="Basic and acidic residues" evidence="11">
    <location>
        <begin position="759"/>
        <end position="770"/>
    </location>
</feature>
<comment type="subcellular location">
    <subcellularLocation>
        <location evidence="1">Endoplasmic reticulum</location>
    </subcellularLocation>
</comment>
<dbReference type="GO" id="GO:0070971">
    <property type="term" value="C:endoplasmic reticulum exit site"/>
    <property type="evidence" value="ECO:0007669"/>
    <property type="project" value="TreeGrafter"/>
</dbReference>
<feature type="compositionally biased region" description="Polar residues" evidence="11">
    <location>
        <begin position="25"/>
        <end position="35"/>
    </location>
</feature>
<feature type="compositionally biased region" description="Polar residues" evidence="11">
    <location>
        <begin position="842"/>
        <end position="863"/>
    </location>
</feature>
<evidence type="ECO:0000256" key="5">
    <source>
        <dbReference type="ARBA" id="ARBA00022448"/>
    </source>
</evidence>
<dbReference type="Gene3D" id="1.25.40.1030">
    <property type="match status" value="1"/>
</dbReference>
<reference evidence="13" key="1">
    <citation type="submission" date="2021-01" db="EMBL/GenBank/DDBJ databases">
        <title>Metabolic potential, ecology and presence of endohyphal bacteria is reflected in genomic diversity of Mucoromycotina.</title>
        <authorList>
            <person name="Muszewska A."/>
            <person name="Okrasinska A."/>
            <person name="Steczkiewicz K."/>
            <person name="Drgas O."/>
            <person name="Orlowska M."/>
            <person name="Perlinska-Lenart U."/>
            <person name="Aleksandrzak-Piekarczyk T."/>
            <person name="Szatraj K."/>
            <person name="Zielenkiewicz U."/>
            <person name="Pilsyk S."/>
            <person name="Malc E."/>
            <person name="Mieczkowski P."/>
            <person name="Kruszewska J.S."/>
            <person name="Biernat P."/>
            <person name="Pawlowska J."/>
        </authorList>
    </citation>
    <scope>NUCLEOTIDE SEQUENCE</scope>
    <source>
        <strain evidence="13">WA0000018081</strain>
    </source>
</reference>
<dbReference type="Pfam" id="PF12931">
    <property type="entry name" value="TPR_Sec16"/>
    <property type="match status" value="1"/>
</dbReference>
<evidence type="ECO:0000256" key="3">
    <source>
        <dbReference type="ARBA" id="ARBA00020746"/>
    </source>
</evidence>
<feature type="region of interest" description="Disordered" evidence="11">
    <location>
        <begin position="385"/>
        <end position="875"/>
    </location>
</feature>
<feature type="region of interest" description="Disordered" evidence="11">
    <location>
        <begin position="1"/>
        <end position="48"/>
    </location>
</feature>
<evidence type="ECO:0000313" key="14">
    <source>
        <dbReference type="Proteomes" id="UP000613177"/>
    </source>
</evidence>
<feature type="region of interest" description="Disordered" evidence="11">
    <location>
        <begin position="98"/>
        <end position="124"/>
    </location>
</feature>
<evidence type="ECO:0000256" key="10">
    <source>
        <dbReference type="ARBA" id="ARBA00030878"/>
    </source>
</evidence>
<organism evidence="13 14">
    <name type="scientific">Thamnidium elegans</name>
    <dbReference type="NCBI Taxonomy" id="101142"/>
    <lineage>
        <taxon>Eukaryota</taxon>
        <taxon>Fungi</taxon>
        <taxon>Fungi incertae sedis</taxon>
        <taxon>Mucoromycota</taxon>
        <taxon>Mucoromycotina</taxon>
        <taxon>Mucoromycetes</taxon>
        <taxon>Mucorales</taxon>
        <taxon>Mucorineae</taxon>
        <taxon>Mucoraceae</taxon>
        <taxon>Thamnidium</taxon>
    </lineage>
</organism>
<feature type="compositionally biased region" description="Polar residues" evidence="11">
    <location>
        <begin position="655"/>
        <end position="688"/>
    </location>
</feature>
<feature type="compositionally biased region" description="Low complexity" evidence="11">
    <location>
        <begin position="496"/>
        <end position="505"/>
    </location>
</feature>
<evidence type="ECO:0000256" key="8">
    <source>
        <dbReference type="ARBA" id="ARBA00024687"/>
    </source>
</evidence>
<gene>
    <name evidence="13" type="ORF">INT48_008497</name>
</gene>
<feature type="region of interest" description="Disordered" evidence="11">
    <location>
        <begin position="1562"/>
        <end position="1592"/>
    </location>
</feature>
<feature type="compositionally biased region" description="Polar residues" evidence="11">
    <location>
        <begin position="58"/>
        <end position="74"/>
    </location>
</feature>
<comment type="similarity">
    <text evidence="2">Belongs to the SEC16 family.</text>
</comment>
<feature type="region of interest" description="Disordered" evidence="11">
    <location>
        <begin position="55"/>
        <end position="74"/>
    </location>
</feature>
<comment type="function">
    <text evidence="8">Involved in the initiation of assembly of the COPII coat required for the formation of transport vesicles from the endoplasmic reticulum (ER) and the selection of cargo molecules. Also involved in autophagy.</text>
</comment>
<dbReference type="EMBL" id="JAEPRE010000167">
    <property type="protein sequence ID" value="KAG2231107.1"/>
    <property type="molecule type" value="Genomic_DNA"/>
</dbReference>
<keyword evidence="6" id="KW-0256">Endoplasmic reticulum</keyword>
<dbReference type="GO" id="GO:0012507">
    <property type="term" value="C:ER to Golgi transport vesicle membrane"/>
    <property type="evidence" value="ECO:0007669"/>
    <property type="project" value="TreeGrafter"/>
</dbReference>
<feature type="compositionally biased region" description="Polar residues" evidence="11">
    <location>
        <begin position="426"/>
        <end position="435"/>
    </location>
</feature>
<feature type="compositionally biased region" description="Pro residues" evidence="11">
    <location>
        <begin position="826"/>
        <end position="838"/>
    </location>
</feature>
<feature type="region of interest" description="Disordered" evidence="11">
    <location>
        <begin position="1468"/>
        <end position="1514"/>
    </location>
</feature>
<evidence type="ECO:0000259" key="12">
    <source>
        <dbReference type="Pfam" id="PF12931"/>
    </source>
</evidence>
<dbReference type="GO" id="GO:0070973">
    <property type="term" value="P:protein localization to endoplasmic reticulum exit site"/>
    <property type="evidence" value="ECO:0007669"/>
    <property type="project" value="TreeGrafter"/>
</dbReference>
<feature type="compositionally biased region" description="Polar residues" evidence="11">
    <location>
        <begin position="808"/>
        <end position="820"/>
    </location>
</feature>
<evidence type="ECO:0000313" key="13">
    <source>
        <dbReference type="EMBL" id="KAG2231107.1"/>
    </source>
</evidence>
<evidence type="ECO:0000256" key="1">
    <source>
        <dbReference type="ARBA" id="ARBA00004240"/>
    </source>
</evidence>
<keyword evidence="14" id="KW-1185">Reference proteome</keyword>
<comment type="caution">
    <text evidence="13">The sequence shown here is derived from an EMBL/GenBank/DDBJ whole genome shotgun (WGS) entry which is preliminary data.</text>
</comment>
<dbReference type="InterPro" id="IPR024298">
    <property type="entry name" value="Sec16_Sec23-bd"/>
</dbReference>
<name>A0A8H7SKW8_9FUNG</name>
<feature type="domain" description="Sec16 Sec23-binding" evidence="12">
    <location>
        <begin position="1058"/>
        <end position="1319"/>
    </location>
</feature>
<feature type="compositionally biased region" description="Polar residues" evidence="11">
    <location>
        <begin position="108"/>
        <end position="124"/>
    </location>
</feature>